<gene>
    <name evidence="9" type="ORF">C1SCF055_LOCUS5781</name>
</gene>
<evidence type="ECO:0000256" key="5">
    <source>
        <dbReference type="PIRSR" id="PIRSR602081-1"/>
    </source>
</evidence>
<evidence type="ECO:0000313" key="10">
    <source>
        <dbReference type="EMBL" id="CAL4764969.1"/>
    </source>
</evidence>
<dbReference type="PANTHER" id="PTHR11455">
    <property type="entry name" value="CRYPTOCHROME"/>
    <property type="match status" value="1"/>
</dbReference>
<dbReference type="Pfam" id="PF00875">
    <property type="entry name" value="DNA_photolyase"/>
    <property type="match status" value="1"/>
</dbReference>
<dbReference type="InterPro" id="IPR014729">
    <property type="entry name" value="Rossmann-like_a/b/a_fold"/>
</dbReference>
<dbReference type="GO" id="GO:0000719">
    <property type="term" value="P:photoreactive repair"/>
    <property type="evidence" value="ECO:0007669"/>
    <property type="project" value="TreeGrafter"/>
</dbReference>
<dbReference type="AlphaFoldDB" id="A0A9P1BQG2"/>
<feature type="site" description="Electron transfer via tryptophanyl radical" evidence="6">
    <location>
        <position position="384"/>
    </location>
</feature>
<reference evidence="9" key="1">
    <citation type="submission" date="2022-10" db="EMBL/GenBank/DDBJ databases">
        <authorList>
            <person name="Chen Y."/>
            <person name="Dougan E. K."/>
            <person name="Chan C."/>
            <person name="Rhodes N."/>
            <person name="Thang M."/>
        </authorList>
    </citation>
    <scope>NUCLEOTIDE SEQUENCE</scope>
</reference>
<name>A0A9P1BQG2_9DINO</name>
<feature type="binding site" evidence="5">
    <location>
        <begin position="397"/>
        <end position="399"/>
    </location>
    <ligand>
        <name>FAD</name>
        <dbReference type="ChEBI" id="CHEBI:57692"/>
    </ligand>
</feature>
<dbReference type="PRINTS" id="PR00147">
    <property type="entry name" value="DNAPHOTLYASE"/>
</dbReference>
<dbReference type="EMBL" id="CAMXCT010000358">
    <property type="protein sequence ID" value="CAI3977657.1"/>
    <property type="molecule type" value="Genomic_DNA"/>
</dbReference>
<dbReference type="InterPro" id="IPR036155">
    <property type="entry name" value="Crypto/Photolyase_N_sf"/>
</dbReference>
<dbReference type="PROSITE" id="PS51645">
    <property type="entry name" value="PHR_CRY_ALPHA_BETA"/>
    <property type="match status" value="1"/>
</dbReference>
<dbReference type="EMBL" id="CAMXCT030000358">
    <property type="protein sequence ID" value="CAL4764969.1"/>
    <property type="molecule type" value="Genomic_DNA"/>
</dbReference>
<dbReference type="InterPro" id="IPR005101">
    <property type="entry name" value="Cryptochr/Photolyase_FAD-bd"/>
</dbReference>
<dbReference type="GO" id="GO:0003904">
    <property type="term" value="F:deoxyribodipyrimidine photo-lyase activity"/>
    <property type="evidence" value="ECO:0007669"/>
    <property type="project" value="TreeGrafter"/>
</dbReference>
<organism evidence="9">
    <name type="scientific">Cladocopium goreaui</name>
    <dbReference type="NCBI Taxonomy" id="2562237"/>
    <lineage>
        <taxon>Eukaryota</taxon>
        <taxon>Sar</taxon>
        <taxon>Alveolata</taxon>
        <taxon>Dinophyceae</taxon>
        <taxon>Suessiales</taxon>
        <taxon>Symbiodiniaceae</taxon>
        <taxon>Cladocopium</taxon>
    </lineage>
</organism>
<evidence type="ECO:0000256" key="3">
    <source>
        <dbReference type="ARBA" id="ARBA00022827"/>
    </source>
</evidence>
<dbReference type="Gene3D" id="3.40.50.620">
    <property type="entry name" value="HUPs"/>
    <property type="match status" value="1"/>
</dbReference>
<comment type="function">
    <text evidence="7">May have a photoreceptor function.</text>
</comment>
<feature type="site" description="Electron transfer via tryptophanyl radical" evidence="6">
    <location>
        <position position="407"/>
    </location>
</feature>
<dbReference type="SUPFAM" id="SSF52425">
    <property type="entry name" value="Cryptochrome/photolyase, N-terminal domain"/>
    <property type="match status" value="1"/>
</dbReference>
<dbReference type="InterPro" id="IPR014133">
    <property type="entry name" value="Cry_DASH"/>
</dbReference>
<evidence type="ECO:0000313" key="11">
    <source>
        <dbReference type="Proteomes" id="UP001152797"/>
    </source>
</evidence>
<dbReference type="Pfam" id="PF03441">
    <property type="entry name" value="FAD_binding_7"/>
    <property type="match status" value="1"/>
</dbReference>
<evidence type="ECO:0000256" key="2">
    <source>
        <dbReference type="ARBA" id="ARBA00022630"/>
    </source>
</evidence>
<evidence type="ECO:0000256" key="7">
    <source>
        <dbReference type="RuleBase" id="RU367151"/>
    </source>
</evidence>
<dbReference type="Gene3D" id="1.25.40.80">
    <property type="match status" value="1"/>
</dbReference>
<keyword evidence="2 5" id="KW-0285">Flavoprotein</keyword>
<feature type="binding site" evidence="5">
    <location>
        <position position="247"/>
    </location>
    <ligand>
        <name>FAD</name>
        <dbReference type="ChEBI" id="CHEBI:57692"/>
    </ligand>
</feature>
<evidence type="ECO:0000256" key="6">
    <source>
        <dbReference type="PIRSR" id="PIRSR602081-2"/>
    </source>
</evidence>
<dbReference type="Gene3D" id="1.10.579.10">
    <property type="entry name" value="DNA Cyclobutane Dipyrimidine Photolyase, subunit A, domain 3"/>
    <property type="match status" value="1"/>
</dbReference>
<accession>A0A9P1BQG2</accession>
<dbReference type="PROSITE" id="PS00394">
    <property type="entry name" value="DNA_PHOTOLYASES_1_1"/>
    <property type="match status" value="1"/>
</dbReference>
<keyword evidence="4 7" id="KW-0157">Chromophore</keyword>
<keyword evidence="3 5" id="KW-0274">FAD</keyword>
<dbReference type="InterPro" id="IPR018394">
    <property type="entry name" value="DNA_photolyase_1_CS_C"/>
</dbReference>
<keyword evidence="11" id="KW-1185">Reference proteome</keyword>
<comment type="cofactor">
    <cofactor evidence="5 7">
        <name>FAD</name>
        <dbReference type="ChEBI" id="CHEBI:57692"/>
    </cofactor>
    <text evidence="5 7">Binds 1 FAD per subunit.</text>
</comment>
<dbReference type="Proteomes" id="UP001152797">
    <property type="component" value="Unassembled WGS sequence"/>
</dbReference>
<evidence type="ECO:0000313" key="9">
    <source>
        <dbReference type="EMBL" id="CAI3977657.1"/>
    </source>
</evidence>
<protein>
    <recommendedName>
        <fullName evidence="7">Cryptochrome DASH</fullName>
    </recommendedName>
</protein>
<dbReference type="OrthoDB" id="444763at2759"/>
<feature type="site" description="Electron transfer via tryptophanyl radical" evidence="6">
    <location>
        <position position="331"/>
    </location>
</feature>
<evidence type="ECO:0000259" key="8">
    <source>
        <dbReference type="PROSITE" id="PS51645"/>
    </source>
</evidence>
<dbReference type="InterPro" id="IPR002081">
    <property type="entry name" value="Cryptochrome/DNA_photolyase_1"/>
</dbReference>
<dbReference type="SUPFAM" id="SSF48173">
    <property type="entry name" value="Cryptochrome/photolyase FAD-binding domain"/>
    <property type="match status" value="1"/>
</dbReference>
<dbReference type="InterPro" id="IPR006050">
    <property type="entry name" value="DNA_photolyase_N"/>
</dbReference>
<comment type="caution">
    <text evidence="9">The sequence shown here is derived from an EMBL/GenBank/DDBJ whole genome shotgun (WGS) entry which is preliminary data.</text>
</comment>
<feature type="domain" description="Photolyase/cryptochrome alpha/beta" evidence="8">
    <location>
        <begin position="1"/>
        <end position="131"/>
    </location>
</feature>
<dbReference type="EMBL" id="CAMXCT020000358">
    <property type="protein sequence ID" value="CAL1131032.1"/>
    <property type="molecule type" value="Genomic_DNA"/>
</dbReference>
<dbReference type="GO" id="GO:0071949">
    <property type="term" value="F:FAD binding"/>
    <property type="evidence" value="ECO:0007669"/>
    <property type="project" value="TreeGrafter"/>
</dbReference>
<dbReference type="PANTHER" id="PTHR11455:SF22">
    <property type="entry name" value="CRYPTOCHROME DASH"/>
    <property type="match status" value="1"/>
</dbReference>
<dbReference type="InterPro" id="IPR036134">
    <property type="entry name" value="Crypto/Photolyase_FAD-like_sf"/>
</dbReference>
<sequence length="496" mass="56279">MTYDATIPLRLVLHRAEELARRCDKPVLLVYVIDPRYFETSPFGVPRTGAFRAQFLLESLVDLKKNLKDLQSDLLPRSGRAEEVFPELLPRGSVLITQQEVTRDELRVDDALRRNLEEQGVSWEYCWGLTLFHKEDLPFQGDLSNMPDVFTPFKNAVAPELKCACNQIPAPYSEEIKKTETGLRIRPCFPAPARGALPLPKSIEFGDLPTALDLPCETSRAVAGWPGGEGAALRRLEDYMAGPIETYAETKNNMLDPFASTKLAPWLSNGCLSVRRVFEALRRVESTRGASASTYWLTFALLVRDFFRFMACKHGSKIFLEGGLNGKRIQWTGGDHEFRLWSTGQTGYPLVDANMRELRSTGWMSNRGRQNVASFLVLDLHVDWRRGADWFESYLLDYDVASNWTNWVFAAGLNGRVNRFNVVKQSKQYDPDGDYLRHWLPELQHLSIDHIHEPWRSTEALNYPAPCVAPERFAERKVSHNGHGRAGCRSGAIGED</sequence>
<proteinExistence type="inferred from homology"/>
<dbReference type="NCBIfam" id="TIGR02765">
    <property type="entry name" value="crypto_DASH"/>
    <property type="match status" value="1"/>
</dbReference>
<reference evidence="10 11" key="2">
    <citation type="submission" date="2024-05" db="EMBL/GenBank/DDBJ databases">
        <authorList>
            <person name="Chen Y."/>
            <person name="Shah S."/>
            <person name="Dougan E. K."/>
            <person name="Thang M."/>
            <person name="Chan C."/>
        </authorList>
    </citation>
    <scope>NUCLEOTIDE SEQUENCE [LARGE SCALE GENOMIC DNA]</scope>
</reference>
<comment type="cofactor">
    <cofactor evidence="7">
        <name>(6R)-5,10-methylene-5,6,7,8-tetrahydrofolate</name>
        <dbReference type="ChEBI" id="CHEBI:15636"/>
    </cofactor>
    <text evidence="7">Binds 1 5,10-methenyltetrahydrofolate (MTHF) per subunit.</text>
</comment>
<comment type="similarity">
    <text evidence="1 7">Belongs to the DNA photolyase class-1 family.</text>
</comment>
<dbReference type="GO" id="GO:0003677">
    <property type="term" value="F:DNA binding"/>
    <property type="evidence" value="ECO:0007669"/>
    <property type="project" value="TreeGrafter"/>
</dbReference>
<evidence type="ECO:0000256" key="4">
    <source>
        <dbReference type="ARBA" id="ARBA00022991"/>
    </source>
</evidence>
<evidence type="ECO:0000256" key="1">
    <source>
        <dbReference type="ARBA" id="ARBA00005862"/>
    </source>
</evidence>